<dbReference type="RefSeq" id="WP_106854502.1">
    <property type="nucleotide sequence ID" value="NZ_OGTP01000005.1"/>
</dbReference>
<feature type="domain" description="3-hydroxyisobutyrate dehydrogenase-like NAD-binding" evidence="4">
    <location>
        <begin position="178"/>
        <end position="298"/>
    </location>
</feature>
<protein>
    <submittedName>
        <fullName evidence="5">3-hydroxyisobutyrate dehydrogenase</fullName>
    </submittedName>
</protein>
<dbReference type="SUPFAM" id="SSF51735">
    <property type="entry name" value="NAD(P)-binding Rossmann-fold domains"/>
    <property type="match status" value="2"/>
</dbReference>
<feature type="domain" description="3-hydroxyisobutyrate dehydrogenase-like NAD-binding" evidence="4">
    <location>
        <begin position="478"/>
        <end position="597"/>
    </location>
</feature>
<dbReference type="EMBL" id="OGTP01000005">
    <property type="protein sequence ID" value="SPB14823.1"/>
    <property type="molecule type" value="Genomic_DNA"/>
</dbReference>
<dbReference type="Pfam" id="PF14833">
    <property type="entry name" value="NAD_binding_11"/>
    <property type="match status" value="2"/>
</dbReference>
<dbReference type="InterPro" id="IPR013328">
    <property type="entry name" value="6PGD_dom2"/>
</dbReference>
<dbReference type="InterPro" id="IPR008927">
    <property type="entry name" value="6-PGluconate_DH-like_C_sf"/>
</dbReference>
<dbReference type="GO" id="GO:0050661">
    <property type="term" value="F:NADP binding"/>
    <property type="evidence" value="ECO:0007669"/>
    <property type="project" value="InterPro"/>
</dbReference>
<dbReference type="AlphaFoldDB" id="A0A2U3I3U6"/>
<organism evidence="5 6">
    <name type="scientific">Caballeronia novacaledonica</name>
    <dbReference type="NCBI Taxonomy" id="1544861"/>
    <lineage>
        <taxon>Bacteria</taxon>
        <taxon>Pseudomonadati</taxon>
        <taxon>Pseudomonadota</taxon>
        <taxon>Betaproteobacteria</taxon>
        <taxon>Burkholderiales</taxon>
        <taxon>Burkholderiaceae</taxon>
        <taxon>Caballeronia</taxon>
    </lineage>
</organism>
<evidence type="ECO:0000256" key="2">
    <source>
        <dbReference type="ARBA" id="ARBA00023027"/>
    </source>
</evidence>
<sequence length="617" mass="65326">MTEPTAPANHVISEPIGFIGLGAMGAPMVRHLATLGYSLLVYDTNASAVASAVERGAQSMTSAKAIADRAAIVLTCLPSLPAIKEVVFGEEGVSKGGAARILVDFSTTGARFAQDLAADLKSFEIDLLDSPITGNVTTAGNGKLGIMCSGPERAFERVAPIMRDLASLEVLYLGEETGKAQTLKLLNNSLSATGMASACEAFILGVKGGLNPQRMLEIINSGDASSSATRNKFGRSVLPRKFDFGARMAITAKDISLTVEEAQNRGVPMWVAQTVQQVWKYAAMQGGADRDGTSLITYLEPWSGVEVASRGEAISCERAVSVGATFVPHILICDESEAEPISLRLREQGFKVEIPHGEAGAAQPTTVPARSFGTCVLIGVKESDEQSLLVKRIRQAAGEGGVVINTRTMSIAESTRFHQQTRELGLKCVDGLHTGPSHERRSGQGVIIVGGAAAAIDAVVPLLAALSRRVFVISERPGDAQLMHMIHASLFATLLVVTSEAFVAGAKAGLTPLQMRTIMGIETGRNAASARILPEQVATRRFDYGLTLAQARRHLTMATDAARQLGVTTWIFDKVLGVYGLVCSGGHSPEDVSSIAKQYESWAQVKVENVDRAQQAA</sequence>
<dbReference type="Gene3D" id="1.10.1040.10">
    <property type="entry name" value="N-(1-d-carboxylethyl)-l-norvaline Dehydrogenase, domain 2"/>
    <property type="match status" value="2"/>
</dbReference>
<proteinExistence type="predicted"/>
<evidence type="ECO:0000256" key="1">
    <source>
        <dbReference type="ARBA" id="ARBA00023002"/>
    </source>
</evidence>
<dbReference type="OrthoDB" id="9777604at2"/>
<dbReference type="PANTHER" id="PTHR22981">
    <property type="entry name" value="3-HYDROXYISOBUTYRATE DEHYDROGENASE-RELATED"/>
    <property type="match status" value="1"/>
</dbReference>
<keyword evidence="2" id="KW-0520">NAD</keyword>
<evidence type="ECO:0000313" key="5">
    <source>
        <dbReference type="EMBL" id="SPB14823.1"/>
    </source>
</evidence>
<feature type="domain" description="6-phosphogluconate dehydrogenase NADP-binding" evidence="3">
    <location>
        <begin position="16"/>
        <end position="173"/>
    </location>
</feature>
<dbReference type="InterPro" id="IPR029154">
    <property type="entry name" value="HIBADH-like_NADP-bd"/>
</dbReference>
<name>A0A2U3I3U6_9BURK</name>
<dbReference type="GO" id="GO:0051287">
    <property type="term" value="F:NAD binding"/>
    <property type="evidence" value="ECO:0007669"/>
    <property type="project" value="InterPro"/>
</dbReference>
<evidence type="ECO:0000259" key="3">
    <source>
        <dbReference type="Pfam" id="PF03446"/>
    </source>
</evidence>
<accession>A0A2U3I3U6</accession>
<dbReference type="GO" id="GO:0016616">
    <property type="term" value="F:oxidoreductase activity, acting on the CH-OH group of donors, NAD or NADP as acceptor"/>
    <property type="evidence" value="ECO:0007669"/>
    <property type="project" value="TreeGrafter"/>
</dbReference>
<dbReference type="InterPro" id="IPR002204">
    <property type="entry name" value="3-OH-isobutyrate_DH-rel_CS"/>
</dbReference>
<dbReference type="InterPro" id="IPR006115">
    <property type="entry name" value="6PGDH_NADP-bd"/>
</dbReference>
<reference evidence="6" key="1">
    <citation type="submission" date="2018-01" db="EMBL/GenBank/DDBJ databases">
        <authorList>
            <person name="Peeters C."/>
        </authorList>
    </citation>
    <scope>NUCLEOTIDE SEQUENCE [LARGE SCALE GENOMIC DNA]</scope>
</reference>
<evidence type="ECO:0000259" key="4">
    <source>
        <dbReference type="Pfam" id="PF14833"/>
    </source>
</evidence>
<keyword evidence="1" id="KW-0560">Oxidoreductase</keyword>
<dbReference type="PANTHER" id="PTHR22981:SF7">
    <property type="entry name" value="3-HYDROXYISOBUTYRATE DEHYDROGENASE, MITOCHONDRIAL"/>
    <property type="match status" value="1"/>
</dbReference>
<keyword evidence="6" id="KW-1185">Reference proteome</keyword>
<feature type="domain" description="6-phosphogluconate dehydrogenase NADP-binding" evidence="3">
    <location>
        <begin position="371"/>
        <end position="472"/>
    </location>
</feature>
<dbReference type="Pfam" id="PF03446">
    <property type="entry name" value="NAD_binding_2"/>
    <property type="match status" value="2"/>
</dbReference>
<dbReference type="InterPro" id="IPR036291">
    <property type="entry name" value="NAD(P)-bd_dom_sf"/>
</dbReference>
<gene>
    <name evidence="5" type="ORF">NOV72_02054</name>
</gene>
<dbReference type="Proteomes" id="UP000238169">
    <property type="component" value="Unassembled WGS sequence"/>
</dbReference>
<dbReference type="SUPFAM" id="SSF48179">
    <property type="entry name" value="6-phosphogluconate dehydrogenase C-terminal domain-like"/>
    <property type="match status" value="2"/>
</dbReference>
<dbReference type="Gene3D" id="3.40.50.720">
    <property type="entry name" value="NAD(P)-binding Rossmann-like Domain"/>
    <property type="match status" value="2"/>
</dbReference>
<evidence type="ECO:0000313" key="6">
    <source>
        <dbReference type="Proteomes" id="UP000238169"/>
    </source>
</evidence>
<dbReference type="GO" id="GO:0016054">
    <property type="term" value="P:organic acid catabolic process"/>
    <property type="evidence" value="ECO:0007669"/>
    <property type="project" value="UniProtKB-ARBA"/>
</dbReference>
<dbReference type="PROSITE" id="PS00895">
    <property type="entry name" value="3_HYDROXYISOBUT_DH"/>
    <property type="match status" value="1"/>
</dbReference>